<feature type="region of interest" description="Disordered" evidence="1">
    <location>
        <begin position="230"/>
        <end position="280"/>
    </location>
</feature>
<feature type="region of interest" description="Disordered" evidence="1">
    <location>
        <begin position="716"/>
        <end position="739"/>
    </location>
</feature>
<dbReference type="STRING" id="178035.A0A154PFK2"/>
<dbReference type="Proteomes" id="UP000076502">
    <property type="component" value="Unassembled WGS sequence"/>
</dbReference>
<evidence type="ECO:0000256" key="1">
    <source>
        <dbReference type="SAM" id="MobiDB-lite"/>
    </source>
</evidence>
<dbReference type="AlphaFoldDB" id="A0A154PFK2"/>
<keyword evidence="3" id="KW-1185">Reference proteome</keyword>
<name>A0A154PFK2_DUFNO</name>
<evidence type="ECO:0000313" key="3">
    <source>
        <dbReference type="Proteomes" id="UP000076502"/>
    </source>
</evidence>
<gene>
    <name evidence="2" type="ORF">WN55_00367</name>
</gene>
<dbReference type="OrthoDB" id="7700285at2759"/>
<protein>
    <submittedName>
        <fullName evidence="2">Uncharacterized protein</fullName>
    </submittedName>
</protein>
<feature type="compositionally biased region" description="Polar residues" evidence="1">
    <location>
        <begin position="270"/>
        <end position="280"/>
    </location>
</feature>
<feature type="compositionally biased region" description="Basic and acidic residues" evidence="1">
    <location>
        <begin position="723"/>
        <end position="739"/>
    </location>
</feature>
<feature type="compositionally biased region" description="Basic and acidic residues" evidence="1">
    <location>
        <begin position="231"/>
        <end position="262"/>
    </location>
</feature>
<evidence type="ECO:0000313" key="2">
    <source>
        <dbReference type="EMBL" id="KZC10615.1"/>
    </source>
</evidence>
<accession>A0A154PFK2</accession>
<organism evidence="2 3">
    <name type="scientific">Dufourea novaeangliae</name>
    <name type="common">Sweat bee</name>
    <dbReference type="NCBI Taxonomy" id="178035"/>
    <lineage>
        <taxon>Eukaryota</taxon>
        <taxon>Metazoa</taxon>
        <taxon>Ecdysozoa</taxon>
        <taxon>Arthropoda</taxon>
        <taxon>Hexapoda</taxon>
        <taxon>Insecta</taxon>
        <taxon>Pterygota</taxon>
        <taxon>Neoptera</taxon>
        <taxon>Endopterygota</taxon>
        <taxon>Hymenoptera</taxon>
        <taxon>Apocrita</taxon>
        <taxon>Aculeata</taxon>
        <taxon>Apoidea</taxon>
        <taxon>Anthophila</taxon>
        <taxon>Halictidae</taxon>
        <taxon>Rophitinae</taxon>
        <taxon>Dufourea</taxon>
    </lineage>
</organism>
<sequence length="739" mass="84507">MLYCAKSRTESLRGPSTCDSVHCTRGHLCMVKVHQCHWDQKCKQQIARCVSLQEYHESPASCAGFKCPQGNHCILRESFCVNPPCKLLRSCSKNKEVHVWFNKCRSLGCPSQFECFLRRPENTCPNPPCKHTPDCVNTTETATPCQSNNCSIIRTCIMIPQNMSTSFSKRFLRNENIDVRTPEDNSEQFQDWLRSIRDILGPSAYAGWIEETLASRGEEFRKWLRAFHVHGPHEDDKPDGEHTESIFPERVRPQNEPARDSTENQYPVYDTSNGPSQDDLNEMTTEINTMLRDRNLTNMIEEHLVPKKTIVLAYSDLETDLFNYLKKKGDNLSYQLPDSKNSDGQPLYAIPIKNTETPASDMINQNTDSGHSLQNQLAIISQNSELSHGQMDLSFNVPEILTDLFTTKDMSPSLWSGFDTHKQKASFKTESSTRNSDGVSKNKIFFDTEQYIDNVPADLLETLIKSLSISSIENVQGSSDEISVEQKHQNSNQNHISSTVTDISGYEHPFMSKNSKEVADQFPSYLDARIDFTNNSESRIGSDFLQKLNITMSFNHSNRENNSHIEMPINQKIDESNKDFFELNKETLFPYIQTLIEAIDEENDSWNESERNVKESSINNIFMKILRDVETISEEPLETKPKNIITTKELLHRKIISHDLEGITELSISGDNFDDIVQNRVKQALSKTNLQPQEQNPKTLDTIYENEEPKYRSSYGLASYGASHDDRDPVENHKKNVYT</sequence>
<reference evidence="2 3" key="1">
    <citation type="submission" date="2015-07" db="EMBL/GenBank/DDBJ databases">
        <title>The genome of Dufourea novaeangliae.</title>
        <authorList>
            <person name="Pan H."/>
            <person name="Kapheim K."/>
        </authorList>
    </citation>
    <scope>NUCLEOTIDE SEQUENCE [LARGE SCALE GENOMIC DNA]</scope>
    <source>
        <strain evidence="2">0120121106</strain>
        <tissue evidence="2">Whole body</tissue>
    </source>
</reference>
<proteinExistence type="predicted"/>
<dbReference type="EMBL" id="KQ434893">
    <property type="protein sequence ID" value="KZC10615.1"/>
    <property type="molecule type" value="Genomic_DNA"/>
</dbReference>